<organism evidence="10 11">
    <name type="scientific">Defluviitoga tunisiensis</name>
    <dbReference type="NCBI Taxonomy" id="1006576"/>
    <lineage>
        <taxon>Bacteria</taxon>
        <taxon>Thermotogati</taxon>
        <taxon>Thermotogota</taxon>
        <taxon>Thermotogae</taxon>
        <taxon>Petrotogales</taxon>
        <taxon>Petrotogaceae</taxon>
        <taxon>Defluviitoga</taxon>
    </lineage>
</organism>
<evidence type="ECO:0000259" key="9">
    <source>
        <dbReference type="PROSITE" id="PS50893"/>
    </source>
</evidence>
<dbReference type="InterPro" id="IPR003593">
    <property type="entry name" value="AAA+_ATPase"/>
</dbReference>
<dbReference type="STRING" id="1006576.DTL3_0864"/>
<dbReference type="PANTHER" id="PTHR43166">
    <property type="entry name" value="AMINO ACID IMPORT ATP-BINDING PROTEIN"/>
    <property type="match status" value="1"/>
</dbReference>
<dbReference type="SUPFAM" id="SSF55021">
    <property type="entry name" value="ACT-like"/>
    <property type="match status" value="1"/>
</dbReference>
<dbReference type="HOGENOM" id="CLU_000604_1_3_0"/>
<evidence type="ECO:0000256" key="5">
    <source>
        <dbReference type="ARBA" id="ARBA00022840"/>
    </source>
</evidence>
<evidence type="ECO:0000256" key="8">
    <source>
        <dbReference type="ARBA" id="ARBA00023136"/>
    </source>
</evidence>
<dbReference type="GO" id="GO:0016887">
    <property type="term" value="F:ATP hydrolysis activity"/>
    <property type="evidence" value="ECO:0007669"/>
    <property type="project" value="InterPro"/>
</dbReference>
<dbReference type="GO" id="GO:0005524">
    <property type="term" value="F:ATP binding"/>
    <property type="evidence" value="ECO:0007669"/>
    <property type="project" value="UniProtKB-KW"/>
</dbReference>
<keyword evidence="10" id="KW-0378">Hydrolase</keyword>
<dbReference type="Pfam" id="PF00005">
    <property type="entry name" value="ABC_tran"/>
    <property type="match status" value="1"/>
</dbReference>
<dbReference type="SMART" id="SM00382">
    <property type="entry name" value="AAA"/>
    <property type="match status" value="1"/>
</dbReference>
<dbReference type="Pfam" id="PF09383">
    <property type="entry name" value="NIL"/>
    <property type="match status" value="1"/>
</dbReference>
<dbReference type="InterPro" id="IPR045865">
    <property type="entry name" value="ACT-like_dom_sf"/>
</dbReference>
<accession>A0A0C7NJN8</accession>
<name>A0A0C7NJN8_DEFTU</name>
<dbReference type="EMBL" id="LN824141">
    <property type="protein sequence ID" value="CEP78171.1"/>
    <property type="molecule type" value="Genomic_DNA"/>
</dbReference>
<gene>
    <name evidence="10" type="primary">metN</name>
    <name evidence="10" type="ORF">DTL3_0864</name>
</gene>
<protein>
    <submittedName>
        <fullName evidence="10">Methionine import ATP-binding protein MetN</fullName>
        <ecNumber evidence="10">3.6.3.-</ecNumber>
    </submittedName>
</protein>
<dbReference type="Gene3D" id="3.30.70.260">
    <property type="match status" value="1"/>
</dbReference>
<dbReference type="InterPro" id="IPR050086">
    <property type="entry name" value="MetN_ABC_transporter-like"/>
</dbReference>
<keyword evidence="2" id="KW-0813">Transport</keyword>
<keyword evidence="8" id="KW-0472">Membrane</keyword>
<dbReference type="SUPFAM" id="SSF52540">
    <property type="entry name" value="P-loop containing nucleoside triphosphate hydrolases"/>
    <property type="match status" value="1"/>
</dbReference>
<comment type="similarity">
    <text evidence="1">Belongs to the ABC transporter superfamily.</text>
</comment>
<dbReference type="InterPro" id="IPR027417">
    <property type="entry name" value="P-loop_NTPase"/>
</dbReference>
<evidence type="ECO:0000313" key="10">
    <source>
        <dbReference type="EMBL" id="CEP78171.1"/>
    </source>
</evidence>
<evidence type="ECO:0000256" key="7">
    <source>
        <dbReference type="ARBA" id="ARBA00022970"/>
    </source>
</evidence>
<dbReference type="InterPro" id="IPR003439">
    <property type="entry name" value="ABC_transporter-like_ATP-bd"/>
</dbReference>
<dbReference type="OrthoDB" id="9802264at2"/>
<dbReference type="SMART" id="SM00930">
    <property type="entry name" value="NIL"/>
    <property type="match status" value="1"/>
</dbReference>
<dbReference type="Proteomes" id="UP000032809">
    <property type="component" value="Chromosome I"/>
</dbReference>
<dbReference type="EC" id="3.6.3.-" evidence="10"/>
<evidence type="ECO:0000256" key="3">
    <source>
        <dbReference type="ARBA" id="ARBA00022475"/>
    </source>
</evidence>
<keyword evidence="11" id="KW-1185">Reference proteome</keyword>
<dbReference type="RefSeq" id="WP_045087676.1">
    <property type="nucleotide sequence ID" value="NZ_LN824141.1"/>
</dbReference>
<keyword evidence="5 10" id="KW-0067">ATP-binding</keyword>
<reference evidence="11" key="1">
    <citation type="submission" date="2014-11" db="EMBL/GenBank/DDBJ databases">
        <authorList>
            <person name="Wibberg D."/>
        </authorList>
    </citation>
    <scope>NUCLEOTIDE SEQUENCE [LARGE SCALE GENOMIC DNA]</scope>
    <source>
        <strain evidence="11">L3</strain>
    </source>
</reference>
<sequence>MLEIKDLNLIYEDNYHVLKDINFKVEDGEIVGIIGLSGAGKTSLLRTLNLLQVPTSGKILLDGVDLTSLDKEELRKIRKKISIVFQHFNLLSSRTVFQNVALPLEIEDLSKKEIEEKVNKMLESMNLIPRKDAYPSQLSGGEKQRTAIARALISNPDIILFDEPTSSLDPKTTQKILDLILEINQSTRKSILIVTHEMDVIKKICDKVVYLKNGYVNFVGPVHEFFIEKETELNNEFYQEINIDWSKTWEMVRNKNQKLLKIVFWGSKTHEPVLYDVAKKYDVSVNILYGKIEHLKDSPYGTMIIAINSDNSHVENFLKELSENVYKVEVLN</sequence>
<dbReference type="GO" id="GO:0005886">
    <property type="term" value="C:plasma membrane"/>
    <property type="evidence" value="ECO:0007669"/>
    <property type="project" value="UniProtKB-ARBA"/>
</dbReference>
<evidence type="ECO:0000256" key="2">
    <source>
        <dbReference type="ARBA" id="ARBA00022448"/>
    </source>
</evidence>
<feature type="domain" description="ABC transporter" evidence="9">
    <location>
        <begin position="2"/>
        <end position="238"/>
    </location>
</feature>
<keyword evidence="7" id="KW-0029">Amino-acid transport</keyword>
<dbReference type="PROSITE" id="PS50893">
    <property type="entry name" value="ABC_TRANSPORTER_2"/>
    <property type="match status" value="1"/>
</dbReference>
<keyword evidence="4" id="KW-0547">Nucleotide-binding</keyword>
<evidence type="ECO:0000256" key="6">
    <source>
        <dbReference type="ARBA" id="ARBA00022967"/>
    </source>
</evidence>
<evidence type="ECO:0000313" key="11">
    <source>
        <dbReference type="Proteomes" id="UP000032809"/>
    </source>
</evidence>
<dbReference type="PATRIC" id="fig|1006576.9.peg.851"/>
<evidence type="ECO:0000256" key="4">
    <source>
        <dbReference type="ARBA" id="ARBA00022741"/>
    </source>
</evidence>
<dbReference type="PANTHER" id="PTHR43166:SF30">
    <property type="entry name" value="METHIONINE IMPORT ATP-BINDING PROTEIN METN"/>
    <property type="match status" value="1"/>
</dbReference>
<keyword evidence="3" id="KW-1003">Cell membrane</keyword>
<dbReference type="AlphaFoldDB" id="A0A0C7NJN8"/>
<evidence type="ECO:0000256" key="1">
    <source>
        <dbReference type="ARBA" id="ARBA00005417"/>
    </source>
</evidence>
<dbReference type="InterPro" id="IPR018449">
    <property type="entry name" value="NIL_domain"/>
</dbReference>
<proteinExistence type="inferred from homology"/>
<dbReference type="FunFam" id="3.40.50.300:FF:000056">
    <property type="entry name" value="Cell division ATP-binding protein FtsE"/>
    <property type="match status" value="1"/>
</dbReference>
<dbReference type="Gene3D" id="3.40.50.300">
    <property type="entry name" value="P-loop containing nucleotide triphosphate hydrolases"/>
    <property type="match status" value="1"/>
</dbReference>
<dbReference type="KEGG" id="dtn:DTL3_0864"/>
<keyword evidence="6" id="KW-1278">Translocase</keyword>
<dbReference type="GO" id="GO:0006865">
    <property type="term" value="P:amino acid transport"/>
    <property type="evidence" value="ECO:0007669"/>
    <property type="project" value="UniProtKB-KW"/>
</dbReference>